<accession>A0ABD3QIB4</accession>
<organism evidence="5 6">
    <name type="scientific">Cyclotella cryptica</name>
    <dbReference type="NCBI Taxonomy" id="29204"/>
    <lineage>
        <taxon>Eukaryota</taxon>
        <taxon>Sar</taxon>
        <taxon>Stramenopiles</taxon>
        <taxon>Ochrophyta</taxon>
        <taxon>Bacillariophyta</taxon>
        <taxon>Coscinodiscophyceae</taxon>
        <taxon>Thalassiosirophycidae</taxon>
        <taxon>Stephanodiscales</taxon>
        <taxon>Stephanodiscaceae</taxon>
        <taxon>Cyclotella</taxon>
    </lineage>
</organism>
<reference evidence="5 6" key="1">
    <citation type="journal article" date="2020" name="G3 (Bethesda)">
        <title>Improved Reference Genome for Cyclotella cryptica CCMP332, a Model for Cell Wall Morphogenesis, Salinity Adaptation, and Lipid Production in Diatoms (Bacillariophyta).</title>
        <authorList>
            <person name="Roberts W.R."/>
            <person name="Downey K.M."/>
            <person name="Ruck E.C."/>
            <person name="Traller J.C."/>
            <person name="Alverson A.J."/>
        </authorList>
    </citation>
    <scope>NUCLEOTIDE SEQUENCE [LARGE SCALE GENOMIC DNA]</scope>
    <source>
        <strain evidence="5 6">CCMP332</strain>
    </source>
</reference>
<dbReference type="SUPFAM" id="SSF49764">
    <property type="entry name" value="HSP20-like chaperones"/>
    <property type="match status" value="1"/>
</dbReference>
<feature type="transmembrane region" description="Helical" evidence="3">
    <location>
        <begin position="20"/>
        <end position="39"/>
    </location>
</feature>
<dbReference type="EMBL" id="JABMIG020000052">
    <property type="protein sequence ID" value="KAL3797730.1"/>
    <property type="molecule type" value="Genomic_DNA"/>
</dbReference>
<keyword evidence="6" id="KW-1185">Reference proteome</keyword>
<dbReference type="Pfam" id="PF00011">
    <property type="entry name" value="HSP20"/>
    <property type="match status" value="1"/>
</dbReference>
<dbReference type="AlphaFoldDB" id="A0ABD3QIB4"/>
<keyword evidence="3" id="KW-0812">Transmembrane</keyword>
<keyword evidence="3" id="KW-1133">Transmembrane helix</keyword>
<protein>
    <recommendedName>
        <fullName evidence="4">SHSP domain-containing protein</fullName>
    </recommendedName>
</protein>
<dbReference type="CDD" id="cd00298">
    <property type="entry name" value="ACD_sHsps_p23-like"/>
    <property type="match status" value="1"/>
</dbReference>
<dbReference type="InterPro" id="IPR008978">
    <property type="entry name" value="HSP20-like_chaperone"/>
</dbReference>
<evidence type="ECO:0000256" key="1">
    <source>
        <dbReference type="PROSITE-ProRule" id="PRU00285"/>
    </source>
</evidence>
<evidence type="ECO:0000256" key="2">
    <source>
        <dbReference type="RuleBase" id="RU003616"/>
    </source>
</evidence>
<keyword evidence="3" id="KW-0472">Membrane</keyword>
<dbReference type="Gene3D" id="2.60.40.790">
    <property type="match status" value="1"/>
</dbReference>
<dbReference type="InterPro" id="IPR002068">
    <property type="entry name" value="A-crystallin/Hsp20_dom"/>
</dbReference>
<comment type="similarity">
    <text evidence="1 2">Belongs to the small heat shock protein (HSP20) family.</text>
</comment>
<sequence length="212" mass="23969">MTEASLHTSKSLFPHRWAPFSLAILAFASYLLIAVIKTYRGMNLLEKGNMHNYLRNHDHPGEFFDSPFPFDKSIAMSGIDPVVWDERLFSPLIDTFFPELQNVQHMMRFDPAFEITEDRGIVMLTTSIPDVPLEDINIEVVGGRIIHIRGNRSTESSHVSFEKRFSIGQNVDESKLKATLTKDGLLKVSAPELSIDGKDVVRKIPVTLAEEL</sequence>
<evidence type="ECO:0000313" key="5">
    <source>
        <dbReference type="EMBL" id="KAL3797730.1"/>
    </source>
</evidence>
<proteinExistence type="inferred from homology"/>
<feature type="domain" description="SHSP" evidence="4">
    <location>
        <begin position="104"/>
        <end position="209"/>
    </location>
</feature>
<evidence type="ECO:0000256" key="3">
    <source>
        <dbReference type="SAM" id="Phobius"/>
    </source>
</evidence>
<dbReference type="PROSITE" id="PS01031">
    <property type="entry name" value="SHSP"/>
    <property type="match status" value="1"/>
</dbReference>
<comment type="caution">
    <text evidence="5">The sequence shown here is derived from an EMBL/GenBank/DDBJ whole genome shotgun (WGS) entry which is preliminary data.</text>
</comment>
<name>A0ABD3QIB4_9STRA</name>
<evidence type="ECO:0000259" key="4">
    <source>
        <dbReference type="PROSITE" id="PS01031"/>
    </source>
</evidence>
<dbReference type="Proteomes" id="UP001516023">
    <property type="component" value="Unassembled WGS sequence"/>
</dbReference>
<evidence type="ECO:0000313" key="6">
    <source>
        <dbReference type="Proteomes" id="UP001516023"/>
    </source>
</evidence>
<gene>
    <name evidence="5" type="ORF">HJC23_000275</name>
</gene>